<dbReference type="Pfam" id="PF05425">
    <property type="entry name" value="CopD"/>
    <property type="match status" value="1"/>
</dbReference>
<proteinExistence type="predicted"/>
<keyword evidence="4" id="KW-1185">Reference proteome</keyword>
<reference evidence="3 4" key="1">
    <citation type="journal article" date="2014" name="Int. J. Syst. Evol. Microbiol.">
        <title>Complete genome sequence of Corynebacterium casei LMG S-19264T (=DSM 44701T), isolated from a smear-ripened cheese.</title>
        <authorList>
            <consortium name="US DOE Joint Genome Institute (JGI-PGF)"/>
            <person name="Walter F."/>
            <person name="Albersmeier A."/>
            <person name="Kalinowski J."/>
            <person name="Ruckert C."/>
        </authorList>
    </citation>
    <scope>NUCLEOTIDE SEQUENCE [LARGE SCALE GENOMIC DNA]</scope>
    <source>
        <strain evidence="3 4">CGMCC 1.7286</strain>
    </source>
</reference>
<dbReference type="RefSeq" id="WP_188860753.1">
    <property type="nucleotide sequence ID" value="NZ_BMLT01000005.1"/>
</dbReference>
<name>A0A918DSI7_9GAMM</name>
<accession>A0A918DSI7</accession>
<keyword evidence="1" id="KW-0812">Transmembrane</keyword>
<organism evidence="3 4">
    <name type="scientific">Marinobacterium nitratireducens</name>
    <dbReference type="NCBI Taxonomy" id="518897"/>
    <lineage>
        <taxon>Bacteria</taxon>
        <taxon>Pseudomonadati</taxon>
        <taxon>Pseudomonadota</taxon>
        <taxon>Gammaproteobacteria</taxon>
        <taxon>Oceanospirillales</taxon>
        <taxon>Oceanospirillaceae</taxon>
        <taxon>Marinobacterium</taxon>
    </lineage>
</organism>
<keyword evidence="1" id="KW-0472">Membrane</keyword>
<dbReference type="Proteomes" id="UP000599578">
    <property type="component" value="Unassembled WGS sequence"/>
</dbReference>
<evidence type="ECO:0000256" key="1">
    <source>
        <dbReference type="SAM" id="Phobius"/>
    </source>
</evidence>
<feature type="transmembrane region" description="Helical" evidence="1">
    <location>
        <begin position="130"/>
        <end position="151"/>
    </location>
</feature>
<dbReference type="InterPro" id="IPR008457">
    <property type="entry name" value="Cu-R_CopD_dom"/>
</dbReference>
<dbReference type="GO" id="GO:0016020">
    <property type="term" value="C:membrane"/>
    <property type="evidence" value="ECO:0007669"/>
    <property type="project" value="InterPro"/>
</dbReference>
<dbReference type="AlphaFoldDB" id="A0A918DSI7"/>
<feature type="domain" description="Copper resistance protein D" evidence="2">
    <location>
        <begin position="45"/>
        <end position="145"/>
    </location>
</feature>
<gene>
    <name evidence="3" type="ORF">GCM10011348_23120</name>
</gene>
<feature type="transmembrane region" description="Helical" evidence="1">
    <location>
        <begin position="75"/>
        <end position="101"/>
    </location>
</feature>
<evidence type="ECO:0000313" key="3">
    <source>
        <dbReference type="EMBL" id="GGO82227.1"/>
    </source>
</evidence>
<feature type="transmembrane region" description="Helical" evidence="1">
    <location>
        <begin position="50"/>
        <end position="69"/>
    </location>
</feature>
<evidence type="ECO:0000313" key="4">
    <source>
        <dbReference type="Proteomes" id="UP000599578"/>
    </source>
</evidence>
<feature type="transmembrane region" description="Helical" evidence="1">
    <location>
        <begin position="6"/>
        <end position="29"/>
    </location>
</feature>
<sequence length="152" mass="16845">MPYAITLHLLAAVIWVGGMFLAYVCLRPVAASILEPPQRLRLWAALFGRFFRWVWACVLVLIITGHWMIALYGGFAAVGLHVHLMLVSGYLMMALFAHLYFAPFRRLQQAVDGADWPGAGQQLNQIRRIVGINLVLGLLTVANAVGGRLLYG</sequence>
<protein>
    <recommendedName>
        <fullName evidence="2">Copper resistance protein D domain-containing protein</fullName>
    </recommendedName>
</protein>
<comment type="caution">
    <text evidence="3">The sequence shown here is derived from an EMBL/GenBank/DDBJ whole genome shotgun (WGS) entry which is preliminary data.</text>
</comment>
<evidence type="ECO:0000259" key="2">
    <source>
        <dbReference type="Pfam" id="PF05425"/>
    </source>
</evidence>
<dbReference type="EMBL" id="BMLT01000005">
    <property type="protein sequence ID" value="GGO82227.1"/>
    <property type="molecule type" value="Genomic_DNA"/>
</dbReference>
<keyword evidence="1" id="KW-1133">Transmembrane helix</keyword>